<organism evidence="8 9">
    <name type="scientific">Clavibacter tessellarius</name>
    <dbReference type="NCBI Taxonomy" id="31965"/>
    <lineage>
        <taxon>Bacteria</taxon>
        <taxon>Bacillati</taxon>
        <taxon>Actinomycetota</taxon>
        <taxon>Actinomycetes</taxon>
        <taxon>Micrococcales</taxon>
        <taxon>Microbacteriaceae</taxon>
        <taxon>Clavibacter</taxon>
    </lineage>
</organism>
<dbReference type="InterPro" id="IPR020846">
    <property type="entry name" value="MFS_dom"/>
</dbReference>
<feature type="transmembrane region" description="Helical" evidence="6">
    <location>
        <begin position="257"/>
        <end position="278"/>
    </location>
</feature>
<dbReference type="OrthoDB" id="145388at2"/>
<comment type="caution">
    <text evidence="8">The sequence shown here is derived from an EMBL/GenBank/DDBJ whole genome shotgun (WGS) entry which is preliminary data.</text>
</comment>
<gene>
    <name evidence="8" type="ORF">B5P24_09970</name>
</gene>
<evidence type="ECO:0000313" key="9">
    <source>
        <dbReference type="Proteomes" id="UP000215316"/>
    </source>
</evidence>
<dbReference type="PROSITE" id="PS50850">
    <property type="entry name" value="MFS"/>
    <property type="match status" value="1"/>
</dbReference>
<dbReference type="SUPFAM" id="SSF103473">
    <property type="entry name" value="MFS general substrate transporter"/>
    <property type="match status" value="1"/>
</dbReference>
<dbReference type="GO" id="GO:0022857">
    <property type="term" value="F:transmembrane transporter activity"/>
    <property type="evidence" value="ECO:0007669"/>
    <property type="project" value="InterPro"/>
</dbReference>
<evidence type="ECO:0000313" key="8">
    <source>
        <dbReference type="EMBL" id="OQJ63299.1"/>
    </source>
</evidence>
<feature type="transmembrane region" description="Helical" evidence="6">
    <location>
        <begin position="41"/>
        <end position="62"/>
    </location>
</feature>
<feature type="transmembrane region" description="Helical" evidence="6">
    <location>
        <begin position="157"/>
        <end position="184"/>
    </location>
</feature>
<keyword evidence="5 6" id="KW-0472">Membrane</keyword>
<feature type="transmembrane region" description="Helical" evidence="6">
    <location>
        <begin position="12"/>
        <end position="35"/>
    </location>
</feature>
<evidence type="ECO:0000256" key="3">
    <source>
        <dbReference type="ARBA" id="ARBA00022692"/>
    </source>
</evidence>
<keyword evidence="4 6" id="KW-1133">Transmembrane helix</keyword>
<dbReference type="AlphaFoldDB" id="A0A225C9U7"/>
<dbReference type="PANTHER" id="PTHR23513:SF6">
    <property type="entry name" value="MAJOR FACILITATOR SUPERFAMILY ASSOCIATED DOMAIN-CONTAINING PROTEIN"/>
    <property type="match status" value="1"/>
</dbReference>
<dbReference type="GO" id="GO:0005886">
    <property type="term" value="C:plasma membrane"/>
    <property type="evidence" value="ECO:0007669"/>
    <property type="project" value="UniProtKB-SubCell"/>
</dbReference>
<dbReference type="Gene3D" id="1.20.1250.20">
    <property type="entry name" value="MFS general substrate transporter like domains"/>
    <property type="match status" value="1"/>
</dbReference>
<protein>
    <submittedName>
        <fullName evidence="8">MFS transporter</fullName>
    </submittedName>
</protein>
<feature type="transmembrane region" description="Helical" evidence="6">
    <location>
        <begin position="372"/>
        <end position="394"/>
    </location>
</feature>
<feature type="transmembrane region" description="Helical" evidence="6">
    <location>
        <begin position="285"/>
        <end position="303"/>
    </location>
</feature>
<evidence type="ECO:0000256" key="6">
    <source>
        <dbReference type="SAM" id="Phobius"/>
    </source>
</evidence>
<feature type="transmembrane region" description="Helical" evidence="6">
    <location>
        <begin position="224"/>
        <end position="245"/>
    </location>
</feature>
<accession>A0A225C9U7</accession>
<evidence type="ECO:0000256" key="5">
    <source>
        <dbReference type="ARBA" id="ARBA00023136"/>
    </source>
</evidence>
<sequence length="410" mass="40788">MRRTSPFGALWGANALSNLADGLVFVAMPLVAAGLTDDPRGVAGLATTYALVRLLVALPVGVHVDRLDRRTLIVVANLLRGVAVLGLAASIQAGVASLVVLYAVMAVVGVLESAADGAAVAVLPSIVPRDRLDRANARIAGTQLVADEFVGPPLGGILFALAAAVPVYATGGLWVAAGAVALALPRRTREAIASAEPGDPRPSVLREAAEGVRWLAGHRVVGSLALLGGLASVGYMLPFSVLVLFARDRLGLDAAGYGVLLAASALGGLAGSAIAAPLRSRLGSRWTITAALALGCASLAGLAVTRDPVVAGVLLALYILHAVVWGVCATSLRQRLVPDPLLGRVGAAGRVLSLLGLAVGSALGGALATTGIAVPTIAGAVAFAGCAVLAVVALPGADADAGTRLVPGPT</sequence>
<feature type="transmembrane region" description="Helical" evidence="6">
    <location>
        <begin position="341"/>
        <end position="366"/>
    </location>
</feature>
<feature type="transmembrane region" description="Helical" evidence="6">
    <location>
        <begin position="309"/>
        <end position="329"/>
    </location>
</feature>
<keyword evidence="9" id="KW-1185">Reference proteome</keyword>
<dbReference type="Pfam" id="PF07690">
    <property type="entry name" value="MFS_1"/>
    <property type="match status" value="1"/>
</dbReference>
<dbReference type="PANTHER" id="PTHR23513">
    <property type="entry name" value="INTEGRAL MEMBRANE EFFLUX PROTEIN-RELATED"/>
    <property type="match status" value="1"/>
</dbReference>
<feature type="transmembrane region" description="Helical" evidence="6">
    <location>
        <begin position="82"/>
        <end position="104"/>
    </location>
</feature>
<evidence type="ECO:0000256" key="1">
    <source>
        <dbReference type="ARBA" id="ARBA00004651"/>
    </source>
</evidence>
<dbReference type="RefSeq" id="WP_094128900.1">
    <property type="nucleotide sequence ID" value="NZ_CP040788.1"/>
</dbReference>
<evidence type="ECO:0000256" key="4">
    <source>
        <dbReference type="ARBA" id="ARBA00022989"/>
    </source>
</evidence>
<dbReference type="EMBL" id="MZMQ01000001">
    <property type="protein sequence ID" value="OQJ63299.1"/>
    <property type="molecule type" value="Genomic_DNA"/>
</dbReference>
<dbReference type="CDD" id="cd06173">
    <property type="entry name" value="MFS_MefA_like"/>
    <property type="match status" value="1"/>
</dbReference>
<evidence type="ECO:0000256" key="2">
    <source>
        <dbReference type="ARBA" id="ARBA00022475"/>
    </source>
</evidence>
<keyword evidence="2" id="KW-1003">Cell membrane</keyword>
<proteinExistence type="predicted"/>
<name>A0A225C9U7_9MICO</name>
<dbReference type="InterPro" id="IPR011701">
    <property type="entry name" value="MFS"/>
</dbReference>
<feature type="domain" description="Major facilitator superfamily (MFS) profile" evidence="7">
    <location>
        <begin position="6"/>
        <end position="402"/>
    </location>
</feature>
<comment type="subcellular location">
    <subcellularLocation>
        <location evidence="1">Cell membrane</location>
        <topology evidence="1">Multi-pass membrane protein</topology>
    </subcellularLocation>
</comment>
<keyword evidence="3 6" id="KW-0812">Transmembrane</keyword>
<evidence type="ECO:0000259" key="7">
    <source>
        <dbReference type="PROSITE" id="PS50850"/>
    </source>
</evidence>
<dbReference type="InterPro" id="IPR036259">
    <property type="entry name" value="MFS_trans_sf"/>
</dbReference>
<dbReference type="Proteomes" id="UP000215316">
    <property type="component" value="Unassembled WGS sequence"/>
</dbReference>
<reference evidence="8" key="1">
    <citation type="submission" date="2017-08" db="EMBL/GenBank/DDBJ databases">
        <title>Genomes of multiple Clavibacter strains from different subspecies.</title>
        <authorList>
            <person name="Yuan X.-K."/>
            <person name="Li X.-S."/>
            <person name="Nie J."/>
            <person name="De Boer S.H."/>
        </authorList>
    </citation>
    <scope>NUCLEOTIDE SEQUENCE [LARGE SCALE GENOMIC DNA]</scope>
    <source>
        <strain evidence="8">ATCC 33566</strain>
    </source>
</reference>